<dbReference type="GO" id="GO:0005654">
    <property type="term" value="C:nucleoplasm"/>
    <property type="evidence" value="ECO:0007669"/>
    <property type="project" value="TreeGrafter"/>
</dbReference>
<organism evidence="2 3">
    <name type="scientific">Bombus vosnesenskii</name>
    <dbReference type="NCBI Taxonomy" id="207650"/>
    <lineage>
        <taxon>Eukaryota</taxon>
        <taxon>Metazoa</taxon>
        <taxon>Ecdysozoa</taxon>
        <taxon>Arthropoda</taxon>
        <taxon>Hexapoda</taxon>
        <taxon>Insecta</taxon>
        <taxon>Pterygota</taxon>
        <taxon>Neoptera</taxon>
        <taxon>Endopterygota</taxon>
        <taxon>Hymenoptera</taxon>
        <taxon>Apocrita</taxon>
        <taxon>Aculeata</taxon>
        <taxon>Apoidea</taxon>
        <taxon>Anthophila</taxon>
        <taxon>Apidae</taxon>
        <taxon>Bombus</taxon>
        <taxon>Pyrobombus</taxon>
    </lineage>
</organism>
<dbReference type="Gene3D" id="3.40.220.10">
    <property type="entry name" value="Leucine Aminopeptidase, subunit E, domain 1"/>
    <property type="match status" value="1"/>
</dbReference>
<dbReference type="SMART" id="SM00506">
    <property type="entry name" value="A1pp"/>
    <property type="match status" value="1"/>
</dbReference>
<dbReference type="Proteomes" id="UP000504631">
    <property type="component" value="Unplaced"/>
</dbReference>
<dbReference type="PANTHER" id="PTHR11106:SF27">
    <property type="entry name" value="MACRO DOMAIN-CONTAINING PROTEIN"/>
    <property type="match status" value="1"/>
</dbReference>
<accession>A0A6J3KSC0</accession>
<dbReference type="InterPro" id="IPR043472">
    <property type="entry name" value="Macro_dom-like"/>
</dbReference>
<feature type="domain" description="Macro" evidence="1">
    <location>
        <begin position="93"/>
        <end position="268"/>
    </location>
</feature>
<dbReference type="GO" id="GO:0140291">
    <property type="term" value="P:peptidyl-glutamate ADP-deribosylation"/>
    <property type="evidence" value="ECO:0007669"/>
    <property type="project" value="TreeGrafter"/>
</dbReference>
<dbReference type="GeneID" id="117236147"/>
<dbReference type="RefSeq" id="XP_033354754.1">
    <property type="nucleotide sequence ID" value="XM_033498863.1"/>
</dbReference>
<sequence>MLTLRANVVDRFAVTAVVRSIVERFLVQKSFATSVNHPEAKMSFEVEKQKFLTMPLEEKRKYYKGSVITLDQIPTWAEYWTKNKGNIGITNLEKVEKVEEEMAKKISIWQGDITSLEIDAIVNAANSSLLGGGGVDGAIHKAAGPNLKKECATLGGCRVGEAKITGAYMLPAKHVIHTVGPQGEKPEKLKECYENSLTVAKANELRAIAFPCISTGIYGYPQRPAAKVALSTVKKFLLDNKDSVDRVIFCLFLKTDKDIYEELLQKYFAID</sequence>
<gene>
    <name evidence="3" type="primary">LOC117236147</name>
</gene>
<evidence type="ECO:0000313" key="2">
    <source>
        <dbReference type="Proteomes" id="UP000504631"/>
    </source>
</evidence>
<keyword evidence="2" id="KW-1185">Reference proteome</keyword>
<proteinExistence type="predicted"/>
<dbReference type="InterPro" id="IPR002589">
    <property type="entry name" value="Macro_dom"/>
</dbReference>
<evidence type="ECO:0000313" key="3">
    <source>
        <dbReference type="RefSeq" id="XP_033354754.1"/>
    </source>
</evidence>
<dbReference type="CDD" id="cd02908">
    <property type="entry name" value="Macro_OAADPr_deacetylase"/>
    <property type="match status" value="1"/>
</dbReference>
<dbReference type="SUPFAM" id="SSF52949">
    <property type="entry name" value="Macro domain-like"/>
    <property type="match status" value="1"/>
</dbReference>
<dbReference type="GO" id="GO:0006974">
    <property type="term" value="P:DNA damage response"/>
    <property type="evidence" value="ECO:0007669"/>
    <property type="project" value="TreeGrafter"/>
</dbReference>
<dbReference type="GO" id="GO:0042278">
    <property type="term" value="P:purine nucleoside metabolic process"/>
    <property type="evidence" value="ECO:0007669"/>
    <property type="project" value="TreeGrafter"/>
</dbReference>
<name>A0A6J3KSC0_9HYME</name>
<dbReference type="PROSITE" id="PS51154">
    <property type="entry name" value="MACRO"/>
    <property type="match status" value="1"/>
</dbReference>
<dbReference type="AlphaFoldDB" id="A0A6J3KSC0"/>
<evidence type="ECO:0000259" key="1">
    <source>
        <dbReference type="PROSITE" id="PS51154"/>
    </source>
</evidence>
<dbReference type="Pfam" id="PF01661">
    <property type="entry name" value="Macro"/>
    <property type="match status" value="1"/>
</dbReference>
<dbReference type="PANTHER" id="PTHR11106">
    <property type="entry name" value="GANGLIOSIDE INDUCED DIFFERENTIATION ASSOCIATED PROTEIN 2-RELATED"/>
    <property type="match status" value="1"/>
</dbReference>
<dbReference type="GO" id="GO:0140293">
    <property type="term" value="F:ADP-ribosylglutamate hydrolase activity"/>
    <property type="evidence" value="ECO:0007669"/>
    <property type="project" value="TreeGrafter"/>
</dbReference>
<dbReference type="KEGG" id="bvk:117236147"/>
<reference evidence="3" key="1">
    <citation type="submission" date="2025-08" db="UniProtKB">
        <authorList>
            <consortium name="RefSeq"/>
        </authorList>
    </citation>
    <scope>IDENTIFICATION</scope>
    <source>
        <tissue evidence="3">Muscle</tissue>
    </source>
</reference>
<protein>
    <submittedName>
        <fullName evidence="3">Macro domain-containing protein CT2219-like isoform X1</fullName>
    </submittedName>
</protein>
<dbReference type="NCBIfam" id="NF001664">
    <property type="entry name" value="PRK00431.1-6"/>
    <property type="match status" value="1"/>
</dbReference>